<accession>A0AA35YAN1</accession>
<organism evidence="2 4">
    <name type="scientific">Lactuca saligna</name>
    <name type="common">Willowleaf lettuce</name>
    <dbReference type="NCBI Taxonomy" id="75948"/>
    <lineage>
        <taxon>Eukaryota</taxon>
        <taxon>Viridiplantae</taxon>
        <taxon>Streptophyta</taxon>
        <taxon>Embryophyta</taxon>
        <taxon>Tracheophyta</taxon>
        <taxon>Spermatophyta</taxon>
        <taxon>Magnoliopsida</taxon>
        <taxon>eudicotyledons</taxon>
        <taxon>Gunneridae</taxon>
        <taxon>Pentapetalae</taxon>
        <taxon>asterids</taxon>
        <taxon>campanulids</taxon>
        <taxon>Asterales</taxon>
        <taxon>Asteraceae</taxon>
        <taxon>Cichorioideae</taxon>
        <taxon>Cichorieae</taxon>
        <taxon>Lactucinae</taxon>
        <taxon>Lactuca</taxon>
    </lineage>
</organism>
<proteinExistence type="predicted"/>
<dbReference type="AlphaFoldDB" id="A0AA35YAN1"/>
<gene>
    <name evidence="2" type="ORF">LSALG_LOCUS11740</name>
    <name evidence="3" type="ORF">LSALG_LOCUS11742</name>
</gene>
<protein>
    <submittedName>
        <fullName evidence="2">Uncharacterized protein</fullName>
    </submittedName>
</protein>
<dbReference type="EMBL" id="OX465078">
    <property type="protein sequence ID" value="CAI9271472.1"/>
    <property type="molecule type" value="Genomic_DNA"/>
</dbReference>
<keyword evidence="4" id="KW-1185">Reference proteome</keyword>
<dbReference type="Proteomes" id="UP001177003">
    <property type="component" value="Chromosome 2"/>
</dbReference>
<feature type="region of interest" description="Disordered" evidence="1">
    <location>
        <begin position="130"/>
        <end position="153"/>
    </location>
</feature>
<feature type="compositionally biased region" description="Acidic residues" evidence="1">
    <location>
        <begin position="134"/>
        <end position="144"/>
    </location>
</feature>
<name>A0AA35YAN1_LACSI</name>
<evidence type="ECO:0000313" key="4">
    <source>
        <dbReference type="Proteomes" id="UP001177003"/>
    </source>
</evidence>
<evidence type="ECO:0000313" key="3">
    <source>
        <dbReference type="EMBL" id="CAI9271472.1"/>
    </source>
</evidence>
<evidence type="ECO:0000313" key="2">
    <source>
        <dbReference type="EMBL" id="CAI9271470.1"/>
    </source>
</evidence>
<reference evidence="2" key="1">
    <citation type="submission" date="2023-04" db="EMBL/GenBank/DDBJ databases">
        <authorList>
            <person name="Vijverberg K."/>
            <person name="Xiong W."/>
            <person name="Schranz E."/>
        </authorList>
    </citation>
    <scope>NUCLEOTIDE SEQUENCE</scope>
</reference>
<sequence length="167" mass="19286">MVFSDFNTLLEKLTKKINCKDVYYCLPHERLSEGLGVIHNEGYYREFLKVGNGSQEKRINVYIDQYSEPIFNWIGAENPDIYDSVIEDEDEVNDSTFPDAILPDYEENEVVSSKKPLDDSFLNALCHKKKSEDGSETDATDEEVDVKPMYPVHDPNQNWKKMVPILV</sequence>
<dbReference type="EMBL" id="OX465078">
    <property type="protein sequence ID" value="CAI9271470.1"/>
    <property type="molecule type" value="Genomic_DNA"/>
</dbReference>
<evidence type="ECO:0000256" key="1">
    <source>
        <dbReference type="SAM" id="MobiDB-lite"/>
    </source>
</evidence>